<sequence length="49" mass="5415">MDINDALTKNGNPGKHCAFSYPTQHIFCARTELSLSALQMTDGGFWGRL</sequence>
<name>A0A128FC07_9GAMM</name>
<dbReference type="RefSeq" id="WP_157515628.1">
    <property type="nucleotide sequence ID" value="NZ_CAWRCI010000027.1"/>
</dbReference>
<gene>
    <name evidence="1" type="ORF">GMA8713_02918</name>
</gene>
<accession>A0A128FC07</accession>
<dbReference type="EMBL" id="FIZY01000027">
    <property type="protein sequence ID" value="CZF84035.1"/>
    <property type="molecule type" value="Genomic_DNA"/>
</dbReference>
<evidence type="ECO:0000313" key="2">
    <source>
        <dbReference type="Proteomes" id="UP000073601"/>
    </source>
</evidence>
<proteinExistence type="predicted"/>
<dbReference type="Proteomes" id="UP000073601">
    <property type="component" value="Unassembled WGS sequence"/>
</dbReference>
<organism evidence="1 2">
    <name type="scientific">Grimontia marina</name>
    <dbReference type="NCBI Taxonomy" id="646534"/>
    <lineage>
        <taxon>Bacteria</taxon>
        <taxon>Pseudomonadati</taxon>
        <taxon>Pseudomonadota</taxon>
        <taxon>Gammaproteobacteria</taxon>
        <taxon>Vibrionales</taxon>
        <taxon>Vibrionaceae</taxon>
        <taxon>Grimontia</taxon>
    </lineage>
</organism>
<dbReference type="AlphaFoldDB" id="A0A128FC07"/>
<reference evidence="2" key="1">
    <citation type="submission" date="2016-02" db="EMBL/GenBank/DDBJ databases">
        <authorList>
            <person name="Rodrigo-Torres Lidia"/>
            <person name="Arahal R.David."/>
        </authorList>
    </citation>
    <scope>NUCLEOTIDE SEQUENCE [LARGE SCALE GENOMIC DNA]</scope>
    <source>
        <strain evidence="2">CECT 8713</strain>
    </source>
</reference>
<evidence type="ECO:0000313" key="1">
    <source>
        <dbReference type="EMBL" id="CZF84035.1"/>
    </source>
</evidence>
<protein>
    <submittedName>
        <fullName evidence="1">Uncharacterized protein</fullName>
    </submittedName>
</protein>
<keyword evidence="2" id="KW-1185">Reference proteome</keyword>